<keyword evidence="8 13" id="KW-0175">Coiled coil</keyword>
<dbReference type="Proteomes" id="UP000663873">
    <property type="component" value="Unassembled WGS sequence"/>
</dbReference>
<dbReference type="FunFam" id="1.10.8.710:FF:000004">
    <property type="entry name" value="Dynein axonemal heavy chain 6"/>
    <property type="match status" value="1"/>
</dbReference>
<dbReference type="FunFam" id="1.10.287.2620:FF:000002">
    <property type="entry name" value="Dynein heavy chain 2, axonemal"/>
    <property type="match status" value="1"/>
</dbReference>
<evidence type="ECO:0000256" key="13">
    <source>
        <dbReference type="SAM" id="Coils"/>
    </source>
</evidence>
<evidence type="ECO:0000256" key="14">
    <source>
        <dbReference type="SAM" id="MobiDB-lite"/>
    </source>
</evidence>
<evidence type="ECO:0000256" key="4">
    <source>
        <dbReference type="ARBA" id="ARBA00022701"/>
    </source>
</evidence>
<dbReference type="FunFam" id="3.40.50.300:FF:000063">
    <property type="entry name" value="dynein heavy chain 6, axonemal"/>
    <property type="match status" value="1"/>
</dbReference>
<feature type="compositionally biased region" description="Polar residues" evidence="14">
    <location>
        <begin position="1"/>
        <end position="24"/>
    </location>
</feature>
<dbReference type="Gene3D" id="1.20.920.30">
    <property type="match status" value="1"/>
</dbReference>
<keyword evidence="10" id="KW-0505">Motor protein</keyword>
<keyword evidence="5" id="KW-0547">Nucleotide-binding</keyword>
<dbReference type="InterPro" id="IPR054354">
    <property type="entry name" value="DYNC2H1-like_lid"/>
</dbReference>
<dbReference type="SUPFAM" id="SSF52540">
    <property type="entry name" value="P-loop containing nucleoside triphosphate hydrolases"/>
    <property type="match status" value="3"/>
</dbReference>
<evidence type="ECO:0000259" key="15">
    <source>
        <dbReference type="Pfam" id="PF08393"/>
    </source>
</evidence>
<dbReference type="GO" id="GO:0051959">
    <property type="term" value="F:dynein light intermediate chain binding"/>
    <property type="evidence" value="ECO:0007669"/>
    <property type="project" value="InterPro"/>
</dbReference>
<accession>A0A820A2Y0</accession>
<dbReference type="FunFam" id="1.10.472.130:FF:000006">
    <property type="entry name" value="Dynein axonemal heavy chain 1"/>
    <property type="match status" value="1"/>
</dbReference>
<comment type="caution">
    <text evidence="20">The sequence shown here is derived from an EMBL/GenBank/DDBJ whole genome shotgun (WGS) entry which is preliminary data.</text>
</comment>
<feature type="region of interest" description="Disordered" evidence="14">
    <location>
        <begin position="1"/>
        <end position="34"/>
    </location>
</feature>
<proteinExistence type="inferred from homology"/>
<feature type="coiled-coil region" evidence="13">
    <location>
        <begin position="1277"/>
        <end position="1304"/>
    </location>
</feature>
<dbReference type="FunFam" id="1.20.58.1120:FF:000005">
    <property type="entry name" value="Dynein, axonemal, heavy chain 12"/>
    <property type="match status" value="1"/>
</dbReference>
<dbReference type="Gene3D" id="3.40.50.300">
    <property type="entry name" value="P-loop containing nucleotide triphosphate hydrolases"/>
    <property type="match status" value="3"/>
</dbReference>
<dbReference type="FunFam" id="3.40.50.300:FF:001328">
    <property type="entry name" value="Dynein heavy chain 6, axonemal"/>
    <property type="match status" value="1"/>
</dbReference>
<keyword evidence="11" id="KW-0206">Cytoskeleton</keyword>
<keyword evidence="4" id="KW-0493">Microtubule</keyword>
<evidence type="ECO:0000259" key="18">
    <source>
        <dbReference type="Pfam" id="PF17852"/>
    </source>
</evidence>
<evidence type="ECO:0000259" key="17">
    <source>
        <dbReference type="Pfam" id="PF12780"/>
    </source>
</evidence>
<dbReference type="GO" id="GO:0007018">
    <property type="term" value="P:microtubule-based movement"/>
    <property type="evidence" value="ECO:0007669"/>
    <property type="project" value="InterPro"/>
</dbReference>
<evidence type="ECO:0000256" key="1">
    <source>
        <dbReference type="ARBA" id="ARBA00004430"/>
    </source>
</evidence>
<dbReference type="Pfam" id="PF17852">
    <property type="entry name" value="Dynein_AAA_lid"/>
    <property type="match status" value="1"/>
</dbReference>
<feature type="domain" description="Dynein heavy chain AAA 5 extension" evidence="18">
    <location>
        <begin position="2020"/>
        <end position="2140"/>
    </location>
</feature>
<dbReference type="GO" id="GO:0005930">
    <property type="term" value="C:axoneme"/>
    <property type="evidence" value="ECO:0007669"/>
    <property type="project" value="UniProtKB-SubCell"/>
</dbReference>
<dbReference type="PANTHER" id="PTHR22878:SF73">
    <property type="entry name" value="DYNEIN AXONEMAL HEAVY CHAIN 1"/>
    <property type="match status" value="1"/>
</dbReference>
<dbReference type="GO" id="GO:0005524">
    <property type="term" value="F:ATP binding"/>
    <property type="evidence" value="ECO:0007669"/>
    <property type="project" value="UniProtKB-KW"/>
</dbReference>
<feature type="coiled-coil region" evidence="13">
    <location>
        <begin position="728"/>
        <end position="762"/>
    </location>
</feature>
<evidence type="ECO:0000256" key="10">
    <source>
        <dbReference type="ARBA" id="ARBA00023175"/>
    </source>
</evidence>
<evidence type="ECO:0000313" key="21">
    <source>
        <dbReference type="Proteomes" id="UP000663873"/>
    </source>
</evidence>
<evidence type="ECO:0000256" key="3">
    <source>
        <dbReference type="ARBA" id="ARBA00022490"/>
    </source>
</evidence>
<dbReference type="GO" id="GO:0030286">
    <property type="term" value="C:dynein complex"/>
    <property type="evidence" value="ECO:0007669"/>
    <property type="project" value="UniProtKB-KW"/>
</dbReference>
<dbReference type="InterPro" id="IPR013602">
    <property type="entry name" value="Dynein_heavy_linker"/>
</dbReference>
<organism evidence="20 21">
    <name type="scientific">Rotaria socialis</name>
    <dbReference type="NCBI Taxonomy" id="392032"/>
    <lineage>
        <taxon>Eukaryota</taxon>
        <taxon>Metazoa</taxon>
        <taxon>Spiralia</taxon>
        <taxon>Gnathifera</taxon>
        <taxon>Rotifera</taxon>
        <taxon>Eurotatoria</taxon>
        <taxon>Bdelloidea</taxon>
        <taxon>Philodinida</taxon>
        <taxon>Philodinidae</taxon>
        <taxon>Rotaria</taxon>
    </lineage>
</organism>
<dbReference type="Gene3D" id="1.10.8.710">
    <property type="match status" value="1"/>
</dbReference>
<gene>
    <name evidence="20" type="ORF">UJA718_LOCUS4683</name>
</gene>
<dbReference type="Pfam" id="PF12774">
    <property type="entry name" value="AAA_6"/>
    <property type="match status" value="1"/>
</dbReference>
<dbReference type="InterPro" id="IPR035699">
    <property type="entry name" value="AAA_6"/>
</dbReference>
<keyword evidence="7" id="KW-0243">Dynein</keyword>
<dbReference type="InterPro" id="IPR043157">
    <property type="entry name" value="Dynein_AAA1S"/>
</dbReference>
<dbReference type="Pfam" id="PF22597">
    <property type="entry name" value="DYN_lid"/>
    <property type="match status" value="1"/>
</dbReference>
<evidence type="ECO:0000256" key="6">
    <source>
        <dbReference type="ARBA" id="ARBA00022840"/>
    </source>
</evidence>
<reference evidence="20" key="1">
    <citation type="submission" date="2021-02" db="EMBL/GenBank/DDBJ databases">
        <authorList>
            <person name="Nowell W R."/>
        </authorList>
    </citation>
    <scope>NUCLEOTIDE SEQUENCE</scope>
</reference>
<dbReference type="Pfam" id="PF12775">
    <property type="entry name" value="AAA_7"/>
    <property type="match status" value="1"/>
</dbReference>
<dbReference type="PANTHER" id="PTHR22878">
    <property type="entry name" value="DYNEIN HEAVY CHAIN 6, AXONEMAL-LIKE-RELATED"/>
    <property type="match status" value="1"/>
</dbReference>
<dbReference type="Gene3D" id="1.20.58.1120">
    <property type="match status" value="1"/>
</dbReference>
<evidence type="ECO:0000256" key="12">
    <source>
        <dbReference type="ARBA" id="ARBA00023273"/>
    </source>
</evidence>
<keyword evidence="9" id="KW-0969">Cilium</keyword>
<dbReference type="Gene3D" id="1.20.140.100">
    <property type="entry name" value="Dynein heavy chain, N-terminal domain 2"/>
    <property type="match status" value="1"/>
</dbReference>
<dbReference type="GO" id="GO:0005874">
    <property type="term" value="C:microtubule"/>
    <property type="evidence" value="ECO:0007669"/>
    <property type="project" value="UniProtKB-KW"/>
</dbReference>
<comment type="similarity">
    <text evidence="2">Belongs to the dynein heavy chain family.</text>
</comment>
<dbReference type="InterPro" id="IPR026983">
    <property type="entry name" value="DHC"/>
</dbReference>
<feature type="domain" description="Dynein 2 heavy chain 1 cytoplasmic ATPase lid" evidence="19">
    <location>
        <begin position="2380"/>
        <end position="2462"/>
    </location>
</feature>
<dbReference type="FunFam" id="1.20.140.100:FF:000004">
    <property type="entry name" value="Dynein axonemal heavy chain 6"/>
    <property type="match status" value="1"/>
</dbReference>
<dbReference type="GO" id="GO:0045505">
    <property type="term" value="F:dynein intermediate chain binding"/>
    <property type="evidence" value="ECO:0007669"/>
    <property type="project" value="InterPro"/>
</dbReference>
<dbReference type="Pfam" id="PF08393">
    <property type="entry name" value="DHC_N2"/>
    <property type="match status" value="1"/>
</dbReference>
<evidence type="ECO:0000259" key="19">
    <source>
        <dbReference type="Pfam" id="PF22597"/>
    </source>
</evidence>
<keyword evidence="12" id="KW-0966">Cell projection</keyword>
<keyword evidence="6" id="KW-0067">ATP-binding</keyword>
<evidence type="ECO:0000256" key="11">
    <source>
        <dbReference type="ARBA" id="ARBA00023212"/>
    </source>
</evidence>
<evidence type="ECO:0000259" key="16">
    <source>
        <dbReference type="Pfam" id="PF12774"/>
    </source>
</evidence>
<dbReference type="InterPro" id="IPR042228">
    <property type="entry name" value="Dynein_linker_3"/>
</dbReference>
<feature type="domain" description="Dynein heavy chain AAA module D4" evidence="17">
    <location>
        <begin position="2531"/>
        <end position="2577"/>
    </location>
</feature>
<dbReference type="InterPro" id="IPR042222">
    <property type="entry name" value="Dynein_2_N"/>
</dbReference>
<sequence>MPQENGYRSNQTSNLRGNLNQTDNGTDKFPSNPEVRERGYYSELATVNPDSSFEVPRQAPIAHDDVLRETFRLSNTARASVFDLKGIDIAQLLAISKQGEFTTEFKRSDVYLEKTIEPKVFMPFYTAPCALPRKVEIERRKRLYLSLDLPTLLQERNIDTNKLMPKYVPADKVVTLNIPNEDPAPFDAFLPLHYFDDTEFEIWTPQAWLSLGHDPLTGLNKPLPGIALLPNVSASEIHDIKDTDLTFNWVNVSILDYDTEKQLWLVTTDEREHIVFDMYRPAKQSRKPREAIERRQPSPEKLTTYDHIDHHASGTHGRYWIPRIQLYFLAEDPRVFADRVTKAYHARKRTEAELRSALFIDCMPIDGIGKLDDERIKRMIELTKTSAISKTIKDEYVTPIVEEVNLDYARTMNSMIFEEVTQSDPISFAFITLPTKQRRPVPHTACVDIPEYSFNEVFDQFKFISLLTSKPAIDALKLVRTECDYVINNLSLLQKTIPKHVKLDEFESMQFNQTSTTHMYLTDTWKNNLRQGIKTKFIDVGRGWYNINESDFHIYQVSKLKKFIERVKFMMQDTLRFLVQDSCQNYVRMITDACSPVLNMTEGFKWPTNDLINTPYRPPKNPLFHLDITIDQVGPRYITSYENFGNNILGAFDRAIVQTQAIPQIEKDIMENIFWGGEMLKLESVALQEKKVSEWRDVLQKAVQASLIPLKAYADAYEPYVALMNLNVDHYTKDFEKTEKSIEDYRNEILMHIREKDKLEKTIPISIVIGPYYIFAQKLREALSNKRKLLIEALLLSQTRKARTRTEELNDTFRDVQRKLYEKANTAEELSEHREWMKSVPEQLDDKKDDIHKVLDEFTMLDEFCYNLSNEDFAMKYGLLAWPWKIRTMLEQVDEQHKEDEERFKKLQVQDTAALNDKMDQLTMSVASLSSHTSIERSHEVANECRKLNKILKECQEASLTYNNRERLLGLPVTNYEKLAKLVKDFEPYRVLWSTASDWLRSHDSWMNDPIISVNAEDIEKNVTEMYKNMHKSIKIFTENEAKCILIARKHDPDINNIRGIQQIAMTVKSQIEDFKPSIPLIQALRAPGMRNRHWEELSELVKMPVRPKKDLTFSKCLDMGLQKYIDMISKVAEKAGKEFSIEQQLDKMENEWKSVKFDVLPYKQTGTFIIKTSEEISQMLDDHIVATQSMSFSPFKKAFEERIAAWENKLKITQEVLDEWLACQRSWLYLEPIFSSEDIIRQLPVESKRYQTMERIWRKVMKQAKDNPEVISLCPEARLRDNLREANKLLEQVQKGLSEYLETKRMAFPRFYFLSDDELLQILSQTKDPKAVQPHLRKCFENITRVKFEDDMRISKMYSAEQEEVAFRKDIYPVGNVEDWMCEIERIMRETLRQIIHDALEDYLERPRKLWVQYWPGQVVVAGSQTFWTRQVSTALEKKDIQRYHKQQLSELDELRELVRGELTDNARETLKALIVIEVHARDVVINLIEEKVMDVNDFEWISQLRYYWTDDHLYIRAVNAEFRYGYEYLGNTPRLVITPLTDRCYLTLTGALHLKFGGAPAGPAGTGKTETTKDLAKAMAVQCVVFNCSDQLDFMAMAKFFCGLASAGTVACLDEFNRIDIEVLSVVANQIATILRALRLRAERFMFEGKDIVLKPSCAVFITMNPGYAGRTELPDNLKALFRPVAMMVPDYGLIAENSLFSFGFSDAKPLAKKIVQTFKLSSEQLSSQDHYDFGMRAVKSVISAAGNLKRQYSVMNEDLICLRAIRDVNIPKFLQDDLKLFTGIVSDLFPKIKEEPIDYDILEEGLRHACKQLKIKDVPGFLLKCIQLFETTIVRHGLMLVGPTGSGKTKSYESLQIAMTHMKGKTNPAGSPFKPVHTYVLNPKSITMGQLYGAFDDLTHEWTDGILSTLMRHGVAAENDDKRWYIFDGPVDAVWIENMNTVLDDNKKLCLSSGEIIKMTDAMTMMFEVADLSQASPATVSRCGMVYLEPSILGLEPFVECWMKLLPDPVFKHYDMIKELFDNYLEPSIKFIRKNVKEIIPTYDSNLTFSLLKMLDCFIYPFRPRESDKQAPPEAAERVGELIEPWFIFSLIWSVGASCDNDSRRKFSEWLKKKFEHNPLKLAIPDEGVVYDYVFDDGGIVAPSEEQKAEEEGNEEAKKRRPRWKHWLADFPPYQIPNDAKYSDILVPTIDNIRNAYVIEMLLRMDRPVLCVGPTGTSKTLTVADKLMRSMPKEFSPEFIVFSAKTNANQTQDLIDSKLDKRRRGIFGPPLGKVFLFFIDDLNMPALETYGAQPPIELIRQYLDFKGWYDRKVVGEFRSLVDINFVCAMGPPGGGRNPVTPRLTRHFNFISFTELENDSMKKIFSTIFNWWSRQNESLLNLSDKLIMSSIAVYKTVCSSLLPTPSKSHYTFNLRDLSKVFQGMLMVESKKIDNVENLLRLWYHENCRVFQDRLINDEDRNWFRSLLGEHVVADFNINFDEVIKEPVLYGDFVATGSDKSYQEINDLVLMKKRLDDYLEEYNQVNVAKMNLVLFMDAMKHIARIIRVIKQPLGNSLLLGVGGSGRQSLTRLAAFM</sequence>
<dbReference type="Gene3D" id="3.20.180.20">
    <property type="entry name" value="Dynein heavy chain, N-terminal domain 2"/>
    <property type="match status" value="1"/>
</dbReference>
<dbReference type="InterPro" id="IPR024317">
    <property type="entry name" value="Dynein_heavy_chain_D4_dom"/>
</dbReference>
<comment type="subcellular location">
    <subcellularLocation>
        <location evidence="1">Cytoplasm</location>
        <location evidence="1">Cytoskeleton</location>
        <location evidence="1">Cilium axoneme</location>
    </subcellularLocation>
</comment>
<dbReference type="Gene3D" id="1.10.472.130">
    <property type="match status" value="1"/>
</dbReference>
<feature type="domain" description="Dynein heavy chain hydrolytic ATP-binding dynein motor region" evidence="16">
    <location>
        <begin position="1526"/>
        <end position="1852"/>
    </location>
</feature>
<evidence type="ECO:0000256" key="2">
    <source>
        <dbReference type="ARBA" id="ARBA00008887"/>
    </source>
</evidence>
<evidence type="ECO:0000256" key="8">
    <source>
        <dbReference type="ARBA" id="ARBA00023054"/>
    </source>
</evidence>
<name>A0A820A2Y0_9BILA</name>
<dbReference type="Gene3D" id="1.10.287.2620">
    <property type="match status" value="1"/>
</dbReference>
<dbReference type="InterPro" id="IPR027417">
    <property type="entry name" value="P-loop_NTPase"/>
</dbReference>
<evidence type="ECO:0000256" key="5">
    <source>
        <dbReference type="ARBA" id="ARBA00022741"/>
    </source>
</evidence>
<dbReference type="InterPro" id="IPR041466">
    <property type="entry name" value="Dynein_AAA5_ext"/>
</dbReference>
<dbReference type="FunFam" id="1.20.920.30:FF:000005">
    <property type="entry name" value="Dynein, axonemal, heavy chain 2"/>
    <property type="match status" value="1"/>
</dbReference>
<keyword evidence="3" id="KW-0963">Cytoplasm</keyword>
<evidence type="ECO:0000256" key="9">
    <source>
        <dbReference type="ARBA" id="ARBA00023069"/>
    </source>
</evidence>
<dbReference type="EMBL" id="CAJOBP010000383">
    <property type="protein sequence ID" value="CAF4170765.1"/>
    <property type="molecule type" value="Genomic_DNA"/>
</dbReference>
<dbReference type="FunFam" id="3.20.180.20:FF:000003">
    <property type="entry name" value="Dynein heavy chain 12, axonemal"/>
    <property type="match status" value="1"/>
</dbReference>
<evidence type="ECO:0000313" key="20">
    <source>
        <dbReference type="EMBL" id="CAF4170765.1"/>
    </source>
</evidence>
<dbReference type="Pfam" id="PF12780">
    <property type="entry name" value="AAA_8"/>
    <property type="match status" value="1"/>
</dbReference>
<evidence type="ECO:0000256" key="7">
    <source>
        <dbReference type="ARBA" id="ARBA00023017"/>
    </source>
</evidence>
<keyword evidence="21" id="KW-1185">Reference proteome</keyword>
<protein>
    <submittedName>
        <fullName evidence="20">Uncharacterized protein</fullName>
    </submittedName>
</protein>
<feature type="domain" description="Dynein heavy chain linker" evidence="15">
    <location>
        <begin position="979"/>
        <end position="1400"/>
    </location>
</feature>